<reference evidence="5 6" key="1">
    <citation type="submission" date="2020-10" db="EMBL/GenBank/DDBJ databases">
        <title>Thermofilum lucidum 3507LT sp. nov. a novel member of Thermofilaceae family isolated from Chile hot spring, and proposal of description order Thermofilales.</title>
        <authorList>
            <person name="Zayulina K.S."/>
            <person name="Elcheninov A.G."/>
            <person name="Toshchakov S.V."/>
            <person name="Kublanov I.V."/>
        </authorList>
    </citation>
    <scope>NUCLEOTIDE SEQUENCE [LARGE SCALE GENOMIC DNA]</scope>
    <source>
        <strain evidence="5 6">3507LT</strain>
    </source>
</reference>
<dbReference type="PROSITE" id="PS50984">
    <property type="entry name" value="TRUD"/>
    <property type="match status" value="1"/>
</dbReference>
<dbReference type="PIRSF" id="PIRSF037016">
    <property type="entry name" value="Pseudouridin_synth_euk_prd"/>
    <property type="match status" value="1"/>
</dbReference>
<organism evidence="5 6">
    <name type="scientific">Infirmifilum lucidum</name>
    <dbReference type="NCBI Taxonomy" id="2776706"/>
    <lineage>
        <taxon>Archaea</taxon>
        <taxon>Thermoproteota</taxon>
        <taxon>Thermoprotei</taxon>
        <taxon>Thermofilales</taxon>
        <taxon>Thermofilaceae</taxon>
        <taxon>Infirmifilum</taxon>
    </lineage>
</organism>
<evidence type="ECO:0000259" key="4">
    <source>
        <dbReference type="PROSITE" id="PS50984"/>
    </source>
</evidence>
<dbReference type="InterPro" id="IPR020103">
    <property type="entry name" value="PsdUridine_synth_cat_dom_sf"/>
</dbReference>
<dbReference type="InterPro" id="IPR042214">
    <property type="entry name" value="TruD_catalytic"/>
</dbReference>
<dbReference type="HAMAP" id="MF_01082">
    <property type="entry name" value="TruD"/>
    <property type="match status" value="1"/>
</dbReference>
<keyword evidence="3" id="KW-0819">tRNA processing</keyword>
<gene>
    <name evidence="3 5" type="primary">truD</name>
    <name evidence="5" type="ORF">IG193_04365</name>
</gene>
<accession>A0A7L9FL60</accession>
<evidence type="ECO:0000313" key="6">
    <source>
        <dbReference type="Proteomes" id="UP000594121"/>
    </source>
</evidence>
<dbReference type="AlphaFoldDB" id="A0A7L9FL60"/>
<dbReference type="EMBL" id="CP062310">
    <property type="protein sequence ID" value="QOJ79694.1"/>
    <property type="molecule type" value="Genomic_DNA"/>
</dbReference>
<dbReference type="InterPro" id="IPR001656">
    <property type="entry name" value="PsdUridine_synth_TruD"/>
</dbReference>
<keyword evidence="2 3" id="KW-0413">Isomerase</keyword>
<dbReference type="GO" id="GO:0160150">
    <property type="term" value="F:tRNA pseudouridine(13) synthase activity"/>
    <property type="evidence" value="ECO:0007669"/>
    <property type="project" value="UniProtKB-EC"/>
</dbReference>
<dbReference type="InterPro" id="IPR011760">
    <property type="entry name" value="PsdUridine_synth_TruD_insert"/>
</dbReference>
<dbReference type="Pfam" id="PF01142">
    <property type="entry name" value="TruD"/>
    <property type="match status" value="1"/>
</dbReference>
<dbReference type="PANTHER" id="PTHR13326:SF21">
    <property type="entry name" value="PSEUDOURIDYLATE SYNTHASE PUS7L"/>
    <property type="match status" value="1"/>
</dbReference>
<evidence type="ECO:0000256" key="1">
    <source>
        <dbReference type="ARBA" id="ARBA00007953"/>
    </source>
</evidence>
<dbReference type="SUPFAM" id="SSF55120">
    <property type="entry name" value="Pseudouridine synthase"/>
    <property type="match status" value="1"/>
</dbReference>
<sequence length="438" mass="49322">MELDKILEMRYYGLSGDGIGGYIRRMFEDFIVYEISIDGTLATPNCREIPQGAGEYTWVVVEKRGVDSVTAVRKIRKFLGLQGTDIDIAGLKDTTAVTFQFASIKGEVPAEAIEKFNSLNTRVKIHCPVRRPFHLRPGLLFGNRFTIRVRDCNTSRLHELLDELRRLGGVPNYFGYQRFGSIRPVTHVVGKRIIEGRFKEAVEELLLRIFPHESQRAKNAREYLASTGDFRGTLEIFPKTMKSERAIIAYLAERPRDYVGALRHVSGYIRKLFVGAYQAYLFNKVLSKRIERGLSWVYASPGDYVGVAPGSAGSGHMPVLMANDTNLDKVNKLIHDGRAFLLLPIFGYNTHLSQGEEGEIEKEVLREENIDVRSFYVKSLPEASSAGSYRPSNLSPLDLDVKVDSEGVVFSFALKKGMYATTLLREIVKPSHPVEQGF</sequence>
<dbReference type="Gene3D" id="3.30.70.3160">
    <property type="match status" value="1"/>
</dbReference>
<dbReference type="Gene3D" id="3.30.2350.20">
    <property type="entry name" value="TruD, catalytic domain"/>
    <property type="match status" value="1"/>
</dbReference>
<evidence type="ECO:0000256" key="2">
    <source>
        <dbReference type="ARBA" id="ARBA00023235"/>
    </source>
</evidence>
<dbReference type="KEGG" id="thel:IG193_04365"/>
<name>A0A7L9FL60_9CREN</name>
<dbReference type="FunCoup" id="A0A7L9FL60">
    <property type="interactions" value="33"/>
</dbReference>
<dbReference type="GO" id="GO:0003723">
    <property type="term" value="F:RNA binding"/>
    <property type="evidence" value="ECO:0007669"/>
    <property type="project" value="InterPro"/>
</dbReference>
<comment type="function">
    <text evidence="3">Could be responsible for synthesis of pseudouridine from uracil-13 in transfer RNAs.</text>
</comment>
<dbReference type="GeneID" id="59149103"/>
<evidence type="ECO:0000256" key="3">
    <source>
        <dbReference type="HAMAP-Rule" id="MF_01082"/>
    </source>
</evidence>
<feature type="active site" description="Nucleophile" evidence="3">
    <location>
        <position position="93"/>
    </location>
</feature>
<evidence type="ECO:0000313" key="5">
    <source>
        <dbReference type="EMBL" id="QOJ79694.1"/>
    </source>
</evidence>
<dbReference type="GO" id="GO:0031119">
    <property type="term" value="P:tRNA pseudouridine synthesis"/>
    <property type="evidence" value="ECO:0007669"/>
    <property type="project" value="UniProtKB-UniRule"/>
</dbReference>
<proteinExistence type="inferred from homology"/>
<protein>
    <recommendedName>
        <fullName evidence="3">Probable tRNA pseudouridine synthase D</fullName>
        <ecNumber evidence="3">5.4.99.27</ecNumber>
    </recommendedName>
    <alternativeName>
        <fullName evidence="3">tRNA pseudouridine(13) synthase</fullName>
    </alternativeName>
    <alternativeName>
        <fullName evidence="3">tRNA pseudouridylate synthase D</fullName>
    </alternativeName>
    <alternativeName>
        <fullName evidence="3">tRNA-uridine isomerase D</fullName>
    </alternativeName>
</protein>
<dbReference type="PANTHER" id="PTHR13326">
    <property type="entry name" value="TRNA PSEUDOURIDINE SYNTHASE D"/>
    <property type="match status" value="1"/>
</dbReference>
<dbReference type="NCBIfam" id="TIGR00094">
    <property type="entry name" value="tRNA_TruD_broad"/>
    <property type="match status" value="1"/>
</dbReference>
<keyword evidence="6" id="KW-1185">Reference proteome</keyword>
<dbReference type="EC" id="5.4.99.27" evidence="3"/>
<comment type="similarity">
    <text evidence="1 3">Belongs to the pseudouridine synthase TruD family.</text>
</comment>
<comment type="catalytic activity">
    <reaction evidence="3">
        <text>uridine(13) in tRNA = pseudouridine(13) in tRNA</text>
        <dbReference type="Rhea" id="RHEA:42540"/>
        <dbReference type="Rhea" id="RHEA-COMP:10105"/>
        <dbReference type="Rhea" id="RHEA-COMP:10106"/>
        <dbReference type="ChEBI" id="CHEBI:65314"/>
        <dbReference type="ChEBI" id="CHEBI:65315"/>
        <dbReference type="EC" id="5.4.99.27"/>
    </reaction>
</comment>
<dbReference type="InParanoid" id="A0A7L9FL60"/>
<feature type="domain" description="TRUD" evidence="4">
    <location>
        <begin position="169"/>
        <end position="395"/>
    </location>
</feature>
<dbReference type="RefSeq" id="WP_192819666.1">
    <property type="nucleotide sequence ID" value="NZ_CP062310.1"/>
</dbReference>
<dbReference type="Proteomes" id="UP000594121">
    <property type="component" value="Chromosome"/>
</dbReference>
<dbReference type="Gene3D" id="1.10.1510.30">
    <property type="match status" value="1"/>
</dbReference>